<proteinExistence type="inferred from homology"/>
<dbReference type="RefSeq" id="WP_042678624.1">
    <property type="nucleotide sequence ID" value="NZ_CABKTM010000007.1"/>
</dbReference>
<organism evidence="18 19">
    <name type="scientific">Anaerosalibacter massiliensis</name>
    <dbReference type="NCBI Taxonomy" id="1347392"/>
    <lineage>
        <taxon>Bacteria</taxon>
        <taxon>Bacillati</taxon>
        <taxon>Bacillota</taxon>
        <taxon>Tissierellia</taxon>
        <taxon>Tissierellales</taxon>
        <taxon>Sporanaerobacteraceae</taxon>
        <taxon>Anaerosalibacter</taxon>
    </lineage>
</organism>
<dbReference type="InterPro" id="IPR036676">
    <property type="entry name" value="PurM-like_C_sf"/>
</dbReference>
<feature type="domain" description="PurM-like C-terminal" evidence="17">
    <location>
        <begin position="173"/>
        <end position="337"/>
    </location>
</feature>
<dbReference type="GO" id="GO:0005524">
    <property type="term" value="F:ATP binding"/>
    <property type="evidence" value="ECO:0007669"/>
    <property type="project" value="UniProtKB-KW"/>
</dbReference>
<comment type="pathway">
    <text evidence="2 15">Purine metabolism; IMP biosynthesis via de novo pathway; 5-amino-1-(5-phospho-D-ribosyl)imidazole from N(2)-formyl-N(1)-(5-phospho-D-ribosyl)glycinamide: step 2/2.</text>
</comment>
<dbReference type="InterPro" id="IPR010918">
    <property type="entry name" value="PurM-like_C_dom"/>
</dbReference>
<dbReference type="InterPro" id="IPR016188">
    <property type="entry name" value="PurM-like_N"/>
</dbReference>
<dbReference type="EC" id="6.3.3.1" evidence="4 15"/>
<evidence type="ECO:0000313" key="18">
    <source>
        <dbReference type="EMBL" id="MCR2044568.1"/>
    </source>
</evidence>
<evidence type="ECO:0000256" key="2">
    <source>
        <dbReference type="ARBA" id="ARBA00004686"/>
    </source>
</evidence>
<evidence type="ECO:0000256" key="8">
    <source>
        <dbReference type="ARBA" id="ARBA00022741"/>
    </source>
</evidence>
<dbReference type="FunFam" id="3.30.1330.10:FF:000001">
    <property type="entry name" value="Phosphoribosylformylglycinamidine cyclo-ligase"/>
    <property type="match status" value="1"/>
</dbReference>
<dbReference type="InterPro" id="IPR004733">
    <property type="entry name" value="PurM_cligase"/>
</dbReference>
<dbReference type="Gene3D" id="3.90.650.10">
    <property type="entry name" value="PurM-like C-terminal domain"/>
    <property type="match status" value="1"/>
</dbReference>
<evidence type="ECO:0000256" key="5">
    <source>
        <dbReference type="ARBA" id="ARBA00020367"/>
    </source>
</evidence>
<evidence type="ECO:0000256" key="10">
    <source>
        <dbReference type="ARBA" id="ARBA00022840"/>
    </source>
</evidence>
<dbReference type="SUPFAM" id="SSF56042">
    <property type="entry name" value="PurM C-terminal domain-like"/>
    <property type="match status" value="1"/>
</dbReference>
<dbReference type="AlphaFoldDB" id="A0A9X2MIB6"/>
<gene>
    <name evidence="15 18" type="primary">purM</name>
    <name evidence="18" type="ORF">NSA23_10645</name>
</gene>
<comment type="subcellular location">
    <subcellularLocation>
        <location evidence="1 15">Cytoplasm</location>
    </subcellularLocation>
</comment>
<comment type="caution">
    <text evidence="18">The sequence shown here is derived from an EMBL/GenBank/DDBJ whole genome shotgun (WGS) entry which is preliminary data.</text>
</comment>
<evidence type="ECO:0000256" key="13">
    <source>
        <dbReference type="ARBA" id="ARBA00033093"/>
    </source>
</evidence>
<name>A0A9X2MIB6_9FIRM</name>
<keyword evidence="6 15" id="KW-0963">Cytoplasm</keyword>
<dbReference type="GO" id="GO:0004641">
    <property type="term" value="F:phosphoribosylformylglycinamidine cyclo-ligase activity"/>
    <property type="evidence" value="ECO:0007669"/>
    <property type="project" value="UniProtKB-UniRule"/>
</dbReference>
<dbReference type="PANTHER" id="PTHR10520:SF12">
    <property type="entry name" value="TRIFUNCTIONAL PURINE BIOSYNTHETIC PROTEIN ADENOSINE-3"/>
    <property type="match status" value="1"/>
</dbReference>
<keyword evidence="19" id="KW-1185">Reference proteome</keyword>
<dbReference type="Proteomes" id="UP001142078">
    <property type="component" value="Unassembled WGS sequence"/>
</dbReference>
<comment type="similarity">
    <text evidence="3 15">Belongs to the AIR synthase family.</text>
</comment>
<dbReference type="FunFam" id="3.90.650.10:FF:000011">
    <property type="entry name" value="Phosphoribosylformylglycinamidine cyclo-ligase"/>
    <property type="match status" value="1"/>
</dbReference>
<evidence type="ECO:0000256" key="9">
    <source>
        <dbReference type="ARBA" id="ARBA00022755"/>
    </source>
</evidence>
<dbReference type="HAMAP" id="MF_00741">
    <property type="entry name" value="AIRS"/>
    <property type="match status" value="1"/>
</dbReference>
<dbReference type="Gene3D" id="3.30.1330.10">
    <property type="entry name" value="PurM-like, N-terminal domain"/>
    <property type="match status" value="1"/>
</dbReference>
<dbReference type="CDD" id="cd02196">
    <property type="entry name" value="PurM"/>
    <property type="match status" value="1"/>
</dbReference>
<comment type="catalytic activity">
    <reaction evidence="14 15">
        <text>2-formamido-N(1)-(5-O-phospho-beta-D-ribosyl)acetamidine + ATP = 5-amino-1-(5-phospho-beta-D-ribosyl)imidazole + ADP + phosphate + H(+)</text>
        <dbReference type="Rhea" id="RHEA:23032"/>
        <dbReference type="ChEBI" id="CHEBI:15378"/>
        <dbReference type="ChEBI" id="CHEBI:30616"/>
        <dbReference type="ChEBI" id="CHEBI:43474"/>
        <dbReference type="ChEBI" id="CHEBI:137981"/>
        <dbReference type="ChEBI" id="CHEBI:147287"/>
        <dbReference type="ChEBI" id="CHEBI:456216"/>
        <dbReference type="EC" id="6.3.3.1"/>
    </reaction>
</comment>
<evidence type="ECO:0000256" key="1">
    <source>
        <dbReference type="ARBA" id="ARBA00004496"/>
    </source>
</evidence>
<evidence type="ECO:0000259" key="16">
    <source>
        <dbReference type="Pfam" id="PF00586"/>
    </source>
</evidence>
<evidence type="ECO:0000256" key="12">
    <source>
        <dbReference type="ARBA" id="ARBA00032931"/>
    </source>
</evidence>
<evidence type="ECO:0000256" key="3">
    <source>
        <dbReference type="ARBA" id="ARBA00010280"/>
    </source>
</evidence>
<evidence type="ECO:0000256" key="15">
    <source>
        <dbReference type="HAMAP-Rule" id="MF_00741"/>
    </source>
</evidence>
<keyword evidence="7 15" id="KW-0436">Ligase</keyword>
<dbReference type="SUPFAM" id="SSF55326">
    <property type="entry name" value="PurM N-terminal domain-like"/>
    <property type="match status" value="1"/>
</dbReference>
<dbReference type="GO" id="GO:0004637">
    <property type="term" value="F:phosphoribosylamine-glycine ligase activity"/>
    <property type="evidence" value="ECO:0007669"/>
    <property type="project" value="TreeGrafter"/>
</dbReference>
<sequence>MKLTYKEAGVNKEAGYKEVQLIKKIINKTHTEGVLSNIGGFSGLFAIDNEKYNEPVLVSGTDGVGTKLKIAFMLDKHNTIGEDCVAMCVNDILCQGAKPLFFLDYIATGKLVPEKMAKIVEGVANGCVKAGSALIGGETAEMPGFYKEGEYDIAGFGVGIVDRKKIIDGSTIEEGDLIVGLPSSGVHSNGYSLVRKIFFENAKLDIDNYIPELKTTLGEELLKPTRIYTNPLYELIEKFNIKGISHITGGGFYENIPRMLPEGLTAVVNTSEIEIPYIFKLIQEYGKIDRDEMYSTFNMGIGIVFVVKKDEIDDVFSFLKAKDEKVVLLGEIKKGEERILLCHQ</sequence>
<evidence type="ECO:0000313" key="19">
    <source>
        <dbReference type="Proteomes" id="UP001142078"/>
    </source>
</evidence>
<evidence type="ECO:0000256" key="14">
    <source>
        <dbReference type="ARBA" id="ARBA00049057"/>
    </source>
</evidence>
<dbReference type="NCBIfam" id="TIGR00878">
    <property type="entry name" value="purM"/>
    <property type="match status" value="1"/>
</dbReference>
<keyword evidence="10 15" id="KW-0067">ATP-binding</keyword>
<protein>
    <recommendedName>
        <fullName evidence="5 15">Phosphoribosylformylglycinamidine cyclo-ligase</fullName>
        <ecNumber evidence="4 15">6.3.3.1</ecNumber>
    </recommendedName>
    <alternativeName>
        <fullName evidence="12 15">AIR synthase</fullName>
    </alternativeName>
    <alternativeName>
        <fullName evidence="13 15">AIRS</fullName>
    </alternativeName>
    <alternativeName>
        <fullName evidence="11 15">Phosphoribosyl-aminoimidazole synthetase</fullName>
    </alternativeName>
</protein>
<evidence type="ECO:0000256" key="11">
    <source>
        <dbReference type="ARBA" id="ARBA00031908"/>
    </source>
</evidence>
<dbReference type="Pfam" id="PF02769">
    <property type="entry name" value="AIRS_C"/>
    <property type="match status" value="1"/>
</dbReference>
<reference evidence="18" key="1">
    <citation type="submission" date="2022-07" db="EMBL/GenBank/DDBJ databases">
        <title>Enhanced cultured diversity of the mouse gut microbiota enables custom-made synthetic communities.</title>
        <authorList>
            <person name="Afrizal A."/>
        </authorList>
    </citation>
    <scope>NUCLEOTIDE SEQUENCE</scope>
    <source>
        <strain evidence="18">DSM 29482</strain>
    </source>
</reference>
<dbReference type="OrthoDB" id="9802507at2"/>
<dbReference type="EMBL" id="JANJZL010000007">
    <property type="protein sequence ID" value="MCR2044568.1"/>
    <property type="molecule type" value="Genomic_DNA"/>
</dbReference>
<feature type="domain" description="PurM-like N-terminal" evidence="16">
    <location>
        <begin position="56"/>
        <end position="161"/>
    </location>
</feature>
<evidence type="ECO:0000256" key="7">
    <source>
        <dbReference type="ARBA" id="ARBA00022598"/>
    </source>
</evidence>
<evidence type="ECO:0000259" key="17">
    <source>
        <dbReference type="Pfam" id="PF02769"/>
    </source>
</evidence>
<keyword evidence="8 15" id="KW-0547">Nucleotide-binding</keyword>
<dbReference type="GO" id="GO:0006189">
    <property type="term" value="P:'de novo' IMP biosynthetic process"/>
    <property type="evidence" value="ECO:0007669"/>
    <property type="project" value="UniProtKB-UniRule"/>
</dbReference>
<keyword evidence="9 15" id="KW-0658">Purine biosynthesis</keyword>
<dbReference type="GO" id="GO:0005829">
    <property type="term" value="C:cytosol"/>
    <property type="evidence" value="ECO:0007669"/>
    <property type="project" value="TreeGrafter"/>
</dbReference>
<dbReference type="PANTHER" id="PTHR10520">
    <property type="entry name" value="TRIFUNCTIONAL PURINE BIOSYNTHETIC PROTEIN ADENOSINE-3-RELATED"/>
    <property type="match status" value="1"/>
</dbReference>
<dbReference type="InterPro" id="IPR036921">
    <property type="entry name" value="PurM-like_N_sf"/>
</dbReference>
<accession>A0A9X2MIB6</accession>
<dbReference type="GO" id="GO:0046084">
    <property type="term" value="P:adenine biosynthetic process"/>
    <property type="evidence" value="ECO:0007669"/>
    <property type="project" value="TreeGrafter"/>
</dbReference>
<evidence type="ECO:0000256" key="4">
    <source>
        <dbReference type="ARBA" id="ARBA00013047"/>
    </source>
</evidence>
<evidence type="ECO:0000256" key="6">
    <source>
        <dbReference type="ARBA" id="ARBA00022490"/>
    </source>
</evidence>
<dbReference type="Pfam" id="PF00586">
    <property type="entry name" value="AIRS"/>
    <property type="match status" value="1"/>
</dbReference>